<reference evidence="1 2" key="1">
    <citation type="submission" date="2024-01" db="EMBL/GenBank/DDBJ databases">
        <title>The complete chloroplast genome sequence of Lithospermum erythrorhizon: insights into the phylogenetic relationship among Boraginaceae species and the maternal lineages of purple gromwells.</title>
        <authorList>
            <person name="Okada T."/>
            <person name="Watanabe K."/>
        </authorList>
    </citation>
    <scope>NUCLEOTIDE SEQUENCE [LARGE SCALE GENOMIC DNA]</scope>
</reference>
<protein>
    <submittedName>
        <fullName evidence="1">Uncharacterized protein</fullName>
    </submittedName>
</protein>
<accession>A0AAV3P3Z0</accession>
<name>A0AAV3P3Z0_LITER</name>
<dbReference type="EMBL" id="BAABME010000691">
    <property type="protein sequence ID" value="GAA0144768.1"/>
    <property type="molecule type" value="Genomic_DNA"/>
</dbReference>
<dbReference type="PANTHER" id="PTHR36795:SF2">
    <property type="entry name" value="OS01G0938400 PROTEIN"/>
    <property type="match status" value="1"/>
</dbReference>
<evidence type="ECO:0000313" key="2">
    <source>
        <dbReference type="Proteomes" id="UP001454036"/>
    </source>
</evidence>
<evidence type="ECO:0000313" key="1">
    <source>
        <dbReference type="EMBL" id="GAA0144768.1"/>
    </source>
</evidence>
<sequence length="135" mass="15841">MASSSGRNPYQKLKNEVCLYEYDDGLYDLRGKARSSSRFRRVHIRKKLKIKIPWFRKLFSRKAKMVRFAWTKVLKRLKESQPHFGDLFAGNYLFMQVTPTSFKDLSKKSLKGVQDFHGIQSRTLGTMSPVLFKSK</sequence>
<dbReference type="Proteomes" id="UP001454036">
    <property type="component" value="Unassembled WGS sequence"/>
</dbReference>
<gene>
    <name evidence="1" type="ORF">LIER_05126</name>
</gene>
<dbReference type="AlphaFoldDB" id="A0AAV3P3Z0"/>
<organism evidence="1 2">
    <name type="scientific">Lithospermum erythrorhizon</name>
    <name type="common">Purple gromwell</name>
    <name type="synonym">Lithospermum officinale var. erythrorhizon</name>
    <dbReference type="NCBI Taxonomy" id="34254"/>
    <lineage>
        <taxon>Eukaryota</taxon>
        <taxon>Viridiplantae</taxon>
        <taxon>Streptophyta</taxon>
        <taxon>Embryophyta</taxon>
        <taxon>Tracheophyta</taxon>
        <taxon>Spermatophyta</taxon>
        <taxon>Magnoliopsida</taxon>
        <taxon>eudicotyledons</taxon>
        <taxon>Gunneridae</taxon>
        <taxon>Pentapetalae</taxon>
        <taxon>asterids</taxon>
        <taxon>lamiids</taxon>
        <taxon>Boraginales</taxon>
        <taxon>Boraginaceae</taxon>
        <taxon>Boraginoideae</taxon>
        <taxon>Lithospermeae</taxon>
        <taxon>Lithospermum</taxon>
    </lineage>
</organism>
<keyword evidence="2" id="KW-1185">Reference proteome</keyword>
<proteinExistence type="predicted"/>
<dbReference type="PANTHER" id="PTHR36795">
    <property type="entry name" value="OS01G0938400 PROTEIN"/>
    <property type="match status" value="1"/>
</dbReference>
<comment type="caution">
    <text evidence="1">The sequence shown here is derived from an EMBL/GenBank/DDBJ whole genome shotgun (WGS) entry which is preliminary data.</text>
</comment>